<organism evidence="1 2">
    <name type="scientific">Aeromicrobium senzhongii</name>
    <dbReference type="NCBI Taxonomy" id="2663859"/>
    <lineage>
        <taxon>Bacteria</taxon>
        <taxon>Bacillati</taxon>
        <taxon>Actinomycetota</taxon>
        <taxon>Actinomycetes</taxon>
        <taxon>Propionibacteriales</taxon>
        <taxon>Nocardioidaceae</taxon>
        <taxon>Aeromicrobium</taxon>
    </lineage>
</organism>
<keyword evidence="2" id="KW-1185">Reference proteome</keyword>
<keyword evidence="1" id="KW-0238">DNA-binding</keyword>
<reference evidence="1 2" key="1">
    <citation type="submission" date="2020-08" db="EMBL/GenBank/DDBJ databases">
        <title>Novel species in genus Aeromicrobium.</title>
        <authorList>
            <person name="Zhang G."/>
        </authorList>
    </citation>
    <scope>NUCLEOTIDE SEQUENCE [LARGE SCALE GENOMIC DNA]</scope>
    <source>
        <strain evidence="2">zg-629</strain>
    </source>
</reference>
<dbReference type="InterPro" id="IPR038056">
    <property type="entry name" value="YjbR-like_sf"/>
</dbReference>
<accession>A0ABX6SUZ0</accession>
<dbReference type="SUPFAM" id="SSF142906">
    <property type="entry name" value="YjbR-like"/>
    <property type="match status" value="1"/>
</dbReference>
<gene>
    <name evidence="1" type="ORF">H9L21_02755</name>
</gene>
<evidence type="ECO:0000313" key="1">
    <source>
        <dbReference type="EMBL" id="QNL94896.1"/>
    </source>
</evidence>
<dbReference type="InterPro" id="IPR058532">
    <property type="entry name" value="YjbR/MT2646/Rv2570-like"/>
</dbReference>
<dbReference type="GO" id="GO:0003677">
    <property type="term" value="F:DNA binding"/>
    <property type="evidence" value="ECO:0007669"/>
    <property type="project" value="UniProtKB-KW"/>
</dbReference>
<dbReference type="Pfam" id="PF04237">
    <property type="entry name" value="YjbR"/>
    <property type="match status" value="1"/>
</dbReference>
<dbReference type="EMBL" id="CP060587">
    <property type="protein sequence ID" value="QNL94896.1"/>
    <property type="molecule type" value="Genomic_DNA"/>
</dbReference>
<sequence>MDAATTWTDIEAFLLGFPDTEASTSWGMPGVKTGGRLVAWWRDRDDSPGCVAIKVDRDEAEALIQDAATPFHTNDHLRDRSPNVVLFRPGEIDPVELRELLTDAWRVTATPSVLAAWTAENEPDA</sequence>
<dbReference type="RefSeq" id="WP_154595785.1">
    <property type="nucleotide sequence ID" value="NZ_CP060587.1"/>
</dbReference>
<proteinExistence type="predicted"/>
<protein>
    <submittedName>
        <fullName evidence="1">MmcQ/YjbR family DNA-binding protein</fullName>
    </submittedName>
</protein>
<name>A0ABX6SUZ0_9ACTN</name>
<evidence type="ECO:0000313" key="2">
    <source>
        <dbReference type="Proteomes" id="UP000515871"/>
    </source>
</evidence>
<dbReference type="Proteomes" id="UP000515871">
    <property type="component" value="Chromosome"/>
</dbReference>